<dbReference type="InterPro" id="IPR046275">
    <property type="entry name" value="DUF6308"/>
</dbReference>
<name>A0ABZ1AZM2_9ACTN</name>
<gene>
    <name evidence="1" type="ORF">U6N30_19755</name>
</gene>
<protein>
    <submittedName>
        <fullName evidence="1">DUF6308 family protein</fullName>
    </submittedName>
</protein>
<keyword evidence="2" id="KW-1185">Reference proteome</keyword>
<evidence type="ECO:0000313" key="2">
    <source>
        <dbReference type="Proteomes" id="UP001324287"/>
    </source>
</evidence>
<reference evidence="1 2" key="1">
    <citation type="submission" date="2023-12" db="EMBL/GenBank/DDBJ databases">
        <title>Blastococcus brunescens sp. nov., an actonobacterium isolated from sandstone collected in sahara desert.</title>
        <authorList>
            <person name="Gtari M."/>
            <person name="Ghodhbane F."/>
        </authorList>
    </citation>
    <scope>NUCLEOTIDE SEQUENCE [LARGE SCALE GENOMIC DNA]</scope>
    <source>
        <strain evidence="1 2">BMG 8361</strain>
    </source>
</reference>
<proteinExistence type="predicted"/>
<sequence>MDDGELVLPSAGPDPLPVGVALAAVLGYARGRRPFHYRAPNARTGRWVDIPAFAYDRFDRRMGSAEPLGEPDILTAEGLHGRLDPESWAAMKAVLDDVAPLADATADRAAGRPFVELPDDEFSVLAEPGTVGAGLRRIWQHCSDVPGVSAQHVTAALHHRRPSLFPLLSRTTRWQLFPHVREGDSGVEAVIHRELRANRAAFAVLAEAAAGLLDGDTPLTLLRLHDVLLWLSGSLRLTHAVALGQALQAGSRPV</sequence>
<dbReference type="Proteomes" id="UP001324287">
    <property type="component" value="Chromosome"/>
</dbReference>
<evidence type="ECO:0000313" key="1">
    <source>
        <dbReference type="EMBL" id="WRL62260.1"/>
    </source>
</evidence>
<accession>A0ABZ1AZM2</accession>
<dbReference type="Pfam" id="PF19827">
    <property type="entry name" value="DUF6308"/>
    <property type="match status" value="1"/>
</dbReference>
<organism evidence="1 2">
    <name type="scientific">Blastococcus brunescens</name>
    <dbReference type="NCBI Taxonomy" id="1564165"/>
    <lineage>
        <taxon>Bacteria</taxon>
        <taxon>Bacillati</taxon>
        <taxon>Actinomycetota</taxon>
        <taxon>Actinomycetes</taxon>
        <taxon>Geodermatophilales</taxon>
        <taxon>Geodermatophilaceae</taxon>
        <taxon>Blastococcus</taxon>
    </lineage>
</organism>
<dbReference type="RefSeq" id="WP_324273615.1">
    <property type="nucleotide sequence ID" value="NZ_CP141261.1"/>
</dbReference>
<dbReference type="EMBL" id="CP141261">
    <property type="protein sequence ID" value="WRL62260.1"/>
    <property type="molecule type" value="Genomic_DNA"/>
</dbReference>